<feature type="signal peptide" evidence="1">
    <location>
        <begin position="1"/>
        <end position="24"/>
    </location>
</feature>
<organism evidence="2 3">
    <name type="scientific">Cajanus cajan</name>
    <name type="common">Pigeon pea</name>
    <name type="synonym">Cajanus indicus</name>
    <dbReference type="NCBI Taxonomy" id="3821"/>
    <lineage>
        <taxon>Eukaryota</taxon>
        <taxon>Viridiplantae</taxon>
        <taxon>Streptophyta</taxon>
        <taxon>Embryophyta</taxon>
        <taxon>Tracheophyta</taxon>
        <taxon>Spermatophyta</taxon>
        <taxon>Magnoliopsida</taxon>
        <taxon>eudicotyledons</taxon>
        <taxon>Gunneridae</taxon>
        <taxon>Pentapetalae</taxon>
        <taxon>rosids</taxon>
        <taxon>fabids</taxon>
        <taxon>Fabales</taxon>
        <taxon>Fabaceae</taxon>
        <taxon>Papilionoideae</taxon>
        <taxon>50 kb inversion clade</taxon>
        <taxon>NPAAA clade</taxon>
        <taxon>indigoferoid/millettioid clade</taxon>
        <taxon>Phaseoleae</taxon>
        <taxon>Cajanus</taxon>
    </lineage>
</organism>
<feature type="chain" id="PRO_5007588811" description="Reverse transcriptase domain-containing protein" evidence="1">
    <location>
        <begin position="25"/>
        <end position="91"/>
    </location>
</feature>
<keyword evidence="3" id="KW-1185">Reference proteome</keyword>
<gene>
    <name evidence="2" type="ORF">KK1_022964</name>
</gene>
<reference evidence="2 3" key="1">
    <citation type="journal article" date="2012" name="Nat. Biotechnol.">
        <title>Draft genome sequence of pigeonpea (Cajanus cajan), an orphan legume crop of resource-poor farmers.</title>
        <authorList>
            <person name="Varshney R.K."/>
            <person name="Chen W."/>
            <person name="Li Y."/>
            <person name="Bharti A.K."/>
            <person name="Saxena R.K."/>
            <person name="Schlueter J.A."/>
            <person name="Donoghue M.T."/>
            <person name="Azam S."/>
            <person name="Fan G."/>
            <person name="Whaley A.M."/>
            <person name="Farmer A.D."/>
            <person name="Sheridan J."/>
            <person name="Iwata A."/>
            <person name="Tuteja R."/>
            <person name="Penmetsa R.V."/>
            <person name="Wu W."/>
            <person name="Upadhyaya H.D."/>
            <person name="Yang S.P."/>
            <person name="Shah T."/>
            <person name="Saxena K.B."/>
            <person name="Michael T."/>
            <person name="McCombie W.R."/>
            <person name="Yang B."/>
            <person name="Zhang G."/>
            <person name="Yang H."/>
            <person name="Wang J."/>
            <person name="Spillane C."/>
            <person name="Cook D.R."/>
            <person name="May G.D."/>
            <person name="Xu X."/>
            <person name="Jackson S.A."/>
        </authorList>
    </citation>
    <scope>NUCLEOTIDE SEQUENCE [LARGE SCALE GENOMIC DNA]</scope>
    <source>
        <strain evidence="3">cv. Asha</strain>
    </source>
</reference>
<evidence type="ECO:0008006" key="4">
    <source>
        <dbReference type="Google" id="ProtNLM"/>
    </source>
</evidence>
<evidence type="ECO:0000313" key="2">
    <source>
        <dbReference type="EMBL" id="KYP60557.1"/>
    </source>
</evidence>
<evidence type="ECO:0000313" key="3">
    <source>
        <dbReference type="Proteomes" id="UP000075243"/>
    </source>
</evidence>
<keyword evidence="1" id="KW-0732">Signal</keyword>
<feature type="non-terminal residue" evidence="2">
    <location>
        <position position="1"/>
    </location>
</feature>
<evidence type="ECO:0000256" key="1">
    <source>
        <dbReference type="SAM" id="SignalP"/>
    </source>
</evidence>
<dbReference type="Proteomes" id="UP000075243">
    <property type="component" value="Chromosome 9"/>
</dbReference>
<dbReference type="EMBL" id="CM003611">
    <property type="protein sequence ID" value="KYP60557.1"/>
    <property type="molecule type" value="Genomic_DNA"/>
</dbReference>
<dbReference type="Gramene" id="C.cajan_22306.t">
    <property type="protein sequence ID" value="C.cajan_22306.t.cds1"/>
    <property type="gene ID" value="C.cajan_22306"/>
</dbReference>
<accession>A0A151T0J2</accession>
<name>A0A151T0J2_CAJCA</name>
<sequence>HLSCGGPPLSLLLFVNDIITFCHASESQVQVLASTLEEFCLASSLKVNLEKSKLVASNKVAHRRLEHLEASNSRDDQILYLARVALLFVGQ</sequence>
<protein>
    <recommendedName>
        <fullName evidence="4">Reverse transcriptase domain-containing protein</fullName>
    </recommendedName>
</protein>
<dbReference type="AlphaFoldDB" id="A0A151T0J2"/>
<proteinExistence type="predicted"/>